<dbReference type="EMBL" id="JAPWIS010000017">
    <property type="protein sequence ID" value="MCZ4587589.1"/>
    <property type="molecule type" value="Genomic_DNA"/>
</dbReference>
<accession>A0AAX3YTL2</accession>
<dbReference type="GO" id="GO:0016787">
    <property type="term" value="F:hydrolase activity"/>
    <property type="evidence" value="ECO:0007669"/>
    <property type="project" value="UniProtKB-KW"/>
</dbReference>
<evidence type="ECO:0000259" key="1">
    <source>
        <dbReference type="Pfam" id="PF12697"/>
    </source>
</evidence>
<dbReference type="InterPro" id="IPR052897">
    <property type="entry name" value="Sec-Metab_Biosynth_Hydrolase"/>
</dbReference>
<dbReference type="RefSeq" id="WP_269591942.1">
    <property type="nucleotide sequence ID" value="NZ_CP130954.1"/>
</dbReference>
<dbReference type="AlphaFoldDB" id="A0AAX3YTL2"/>
<protein>
    <submittedName>
        <fullName evidence="3">Alpha/beta fold hydrolase</fullName>
    </submittedName>
</protein>
<dbReference type="PANTHER" id="PTHR37017:SF11">
    <property type="entry name" value="ESTERASE_LIPASE_THIOESTERASE DOMAIN-CONTAINING PROTEIN"/>
    <property type="match status" value="1"/>
</dbReference>
<evidence type="ECO:0000313" key="4">
    <source>
        <dbReference type="Proteomes" id="UP001066327"/>
    </source>
</evidence>
<feature type="domain" description="AB hydrolase-1" evidence="1">
    <location>
        <begin position="9"/>
        <end position="231"/>
    </location>
</feature>
<name>A0AAX3YTL2_RHOOP</name>
<gene>
    <name evidence="2" type="ORF">O4328_28540</name>
    <name evidence="3" type="ORF">Q5707_37715</name>
</gene>
<evidence type="ECO:0000313" key="5">
    <source>
        <dbReference type="Proteomes" id="UP001231166"/>
    </source>
</evidence>
<dbReference type="SUPFAM" id="SSF53474">
    <property type="entry name" value="alpha/beta-Hydrolases"/>
    <property type="match status" value="1"/>
</dbReference>
<dbReference type="Gene3D" id="3.40.50.1820">
    <property type="entry name" value="alpha/beta hydrolase"/>
    <property type="match status" value="1"/>
</dbReference>
<keyword evidence="3" id="KW-0378">Hydrolase</keyword>
<sequence length="253" mass="27359">MTSRPTFGFVHGAWHRRSSWSRLTSELDRRGFASVTMDLPSDDPDAGVDQYADAVVAALDDVDSPLILVGHSLGGLTIPVVASIRPVALLVYLCALLPQPGTSLVAQRATDTDMMTTRWLEEWLPQQIKHPDGTVSWPTELAADIFYHDCNDADIASGLAQLRPQSARPMAETTPLAAWPQIPAEYIACESDRVVNPGWSRRAAKERLGVDAHELVGGHSPFLADPGTLADCLVELATTHGLLPTEGRPTAHV</sequence>
<dbReference type="Proteomes" id="UP001231166">
    <property type="component" value="Plasmid pRho-VOC14-C342"/>
</dbReference>
<dbReference type="EMBL" id="CP130954">
    <property type="protein sequence ID" value="WLF51484.1"/>
    <property type="molecule type" value="Genomic_DNA"/>
</dbReference>
<evidence type="ECO:0000313" key="2">
    <source>
        <dbReference type="EMBL" id="MCZ4587589.1"/>
    </source>
</evidence>
<dbReference type="Proteomes" id="UP001066327">
    <property type="component" value="Unassembled WGS sequence"/>
</dbReference>
<keyword evidence="3" id="KW-0614">Plasmid</keyword>
<reference evidence="2" key="1">
    <citation type="submission" date="2022-12" db="EMBL/GenBank/DDBJ databases">
        <authorList>
            <person name="Krivoruchko A.V."/>
            <person name="Elkin A."/>
        </authorList>
    </citation>
    <scope>NUCLEOTIDE SEQUENCE</scope>
    <source>
        <strain evidence="2">IEGM 249</strain>
    </source>
</reference>
<dbReference type="InterPro" id="IPR000073">
    <property type="entry name" value="AB_hydrolase_1"/>
</dbReference>
<geneLocation type="plasmid" evidence="3 5">
    <name>pRho-VOC14-C342</name>
</geneLocation>
<dbReference type="InterPro" id="IPR029058">
    <property type="entry name" value="AB_hydrolase_fold"/>
</dbReference>
<keyword evidence="4" id="KW-1185">Reference proteome</keyword>
<organism evidence="3 5">
    <name type="scientific">Rhodococcus opacus</name>
    <name type="common">Nocardia opaca</name>
    <dbReference type="NCBI Taxonomy" id="37919"/>
    <lineage>
        <taxon>Bacteria</taxon>
        <taxon>Bacillati</taxon>
        <taxon>Actinomycetota</taxon>
        <taxon>Actinomycetes</taxon>
        <taxon>Mycobacteriales</taxon>
        <taxon>Nocardiaceae</taxon>
        <taxon>Rhodococcus</taxon>
    </lineage>
</organism>
<reference evidence="3" key="2">
    <citation type="submission" date="2023-07" db="EMBL/GenBank/DDBJ databases">
        <title>Genomic analysis of Rhodococcus opacus VOC-14 with glycol ethers degradation activity.</title>
        <authorList>
            <person name="Narkevich D.A."/>
            <person name="Hlushen A.M."/>
            <person name="Akhremchuk A.E."/>
            <person name="Sikolenko M.A."/>
            <person name="Valentovich L.N."/>
        </authorList>
    </citation>
    <scope>NUCLEOTIDE SEQUENCE</scope>
    <source>
        <strain evidence="3">VOC-14</strain>
        <plasmid evidence="3">pRho-VOC14-C342</plasmid>
    </source>
</reference>
<proteinExistence type="predicted"/>
<dbReference type="PANTHER" id="PTHR37017">
    <property type="entry name" value="AB HYDROLASE-1 DOMAIN-CONTAINING PROTEIN-RELATED"/>
    <property type="match status" value="1"/>
</dbReference>
<dbReference type="Pfam" id="PF12697">
    <property type="entry name" value="Abhydrolase_6"/>
    <property type="match status" value="1"/>
</dbReference>
<evidence type="ECO:0000313" key="3">
    <source>
        <dbReference type="EMBL" id="WLF51484.1"/>
    </source>
</evidence>